<dbReference type="AlphaFoldDB" id="A0A829WYZ2"/>
<comment type="caution">
    <text evidence="1">The sequence shown here is derived from an EMBL/GenBank/DDBJ whole genome shotgun (WGS) entry which is preliminary data.</text>
</comment>
<name>A0A829WYZ2_GLUOY</name>
<gene>
    <name evidence="1" type="ORF">NBRC3293_2810</name>
</gene>
<dbReference type="Proteomes" id="UP000484858">
    <property type="component" value="Unassembled WGS sequence"/>
</dbReference>
<evidence type="ECO:0000313" key="2">
    <source>
        <dbReference type="Proteomes" id="UP000484858"/>
    </source>
</evidence>
<dbReference type="EMBL" id="BARJ01000012">
    <property type="protein sequence ID" value="GEM18313.1"/>
    <property type="molecule type" value="Genomic_DNA"/>
</dbReference>
<organism evidence="1 2">
    <name type="scientific">Gluconobacter oxydans NBRC 3293</name>
    <dbReference type="NCBI Taxonomy" id="1315969"/>
    <lineage>
        <taxon>Bacteria</taxon>
        <taxon>Pseudomonadati</taxon>
        <taxon>Pseudomonadota</taxon>
        <taxon>Alphaproteobacteria</taxon>
        <taxon>Acetobacterales</taxon>
        <taxon>Acetobacteraceae</taxon>
        <taxon>Gluconobacter</taxon>
    </lineage>
</organism>
<sequence>MLIGVIVDDFTCARGSAMGTAPVSALPVIFRTTLLPNFTRCLENER</sequence>
<reference evidence="1 2" key="1">
    <citation type="submission" date="2013-04" db="EMBL/GenBank/DDBJ databases">
        <title>Gluconobacter oxydans NBRC 3293 whole genome sequence.</title>
        <authorList>
            <person name="Matsutani M."/>
            <person name="Yakushi T."/>
            <person name="Matsushita K."/>
        </authorList>
    </citation>
    <scope>NUCLEOTIDE SEQUENCE [LARGE SCALE GENOMIC DNA]</scope>
    <source>
        <strain evidence="1 2">NBRC 3293</strain>
    </source>
</reference>
<evidence type="ECO:0000313" key="1">
    <source>
        <dbReference type="EMBL" id="GEM18313.1"/>
    </source>
</evidence>
<accession>A0A829WYZ2</accession>
<protein>
    <submittedName>
        <fullName evidence="1">Uncharacterized protein</fullName>
    </submittedName>
</protein>
<proteinExistence type="predicted"/>